<dbReference type="Pfam" id="PF00535">
    <property type="entry name" value="Glycos_transf_2"/>
    <property type="match status" value="1"/>
</dbReference>
<dbReference type="GO" id="GO:0006487">
    <property type="term" value="P:protein N-linked glycosylation"/>
    <property type="evidence" value="ECO:0007669"/>
    <property type="project" value="TreeGrafter"/>
</dbReference>
<dbReference type="EMBL" id="WAAQ01000001">
    <property type="protein sequence ID" value="KAB1886937.1"/>
    <property type="molecule type" value="Genomic_DNA"/>
</dbReference>
<evidence type="ECO:0000313" key="4">
    <source>
        <dbReference type="Proteomes" id="UP000436027"/>
    </source>
</evidence>
<feature type="transmembrane region" description="Helical" evidence="1">
    <location>
        <begin position="257"/>
        <end position="274"/>
    </location>
</feature>
<dbReference type="InterPro" id="IPR029044">
    <property type="entry name" value="Nucleotide-diphossugar_trans"/>
</dbReference>
<sequence length="615" mass="65553">MLGGVDSDTAWRSATVLMAFLIAIPSLWMPLTVARIFHRARAGYALLLLPPLMWLLNNGTVLVGTEFGITDEVSGDRVSLPLGMVASLTFLGLSVALLFTTYRLTRGRLVGATAVILLLAAVAGTFGWLAGVSVALSAPVLWWRNLPQRRRAIPAVLVAIVLSAGAVGAHSASVWAASSISAPDTTQASIWEDLYAGLAYPQPMLDRESATGVTVADAEAVRGSSDRAHELFLETAANDPGGFAATLFQKALATLKHYGAMIIVIIVGLVLALTRRAHQSRSLFDALMIAVPAIVLGLGYAAATMPVTQNFSVLSAGLSSLVALSLGGLVWSVTSMPSHVRSVERGRISSRGSSFISPLAPSGAGVELSVVVPTRNGADVLPETLAELGAELGADDEIIVVENGSTDQTTAIVEEIARTWQHASKLVLIHSSPGLGEALRTGTLASRGRRLLLTADDLPFGFTDLRGFRALPPETAVAIGSKAHPASVVVRGRARMIQSRIFRFLRESLLQSKVGDSQGTLWVDGAWGREFARLSREDGLMWTTELVLAAEQQGHEVDEVPVSLVERHETGTSRFRPGDAIRSVIGFVRLAIYKDDYCNEDWERSTRPDTATVEA</sequence>
<feature type="domain" description="Glycosyltransferase 2-like" evidence="2">
    <location>
        <begin position="369"/>
        <end position="458"/>
    </location>
</feature>
<reference evidence="3 4" key="1">
    <citation type="submission" date="2019-09" db="EMBL/GenBank/DDBJ databases">
        <title>Whole genome sequencing of Microbacterium maritypicum.</title>
        <authorList>
            <person name="Lenchi N."/>
        </authorList>
    </citation>
    <scope>NUCLEOTIDE SEQUENCE [LARGE SCALE GENOMIC DNA]</scope>
    <source>
        <strain evidence="3 4">DSM 12512</strain>
    </source>
</reference>
<dbReference type="Proteomes" id="UP000436027">
    <property type="component" value="Unassembled WGS sequence"/>
</dbReference>
<feature type="transmembrane region" description="Helical" evidence="1">
    <location>
        <begin position="155"/>
        <end position="177"/>
    </location>
</feature>
<name>A0AAD3X446_MICMQ</name>
<dbReference type="AlphaFoldDB" id="A0AAD3X446"/>
<keyword evidence="1" id="KW-0472">Membrane</keyword>
<dbReference type="Gene3D" id="3.90.550.10">
    <property type="entry name" value="Spore Coat Polysaccharide Biosynthesis Protein SpsA, Chain A"/>
    <property type="match status" value="1"/>
</dbReference>
<evidence type="ECO:0000256" key="1">
    <source>
        <dbReference type="SAM" id="Phobius"/>
    </source>
</evidence>
<feature type="transmembrane region" description="Helical" evidence="1">
    <location>
        <begin position="82"/>
        <end position="102"/>
    </location>
</feature>
<accession>A0AAD3X446</accession>
<evidence type="ECO:0000313" key="3">
    <source>
        <dbReference type="EMBL" id="KAB1886937.1"/>
    </source>
</evidence>
<dbReference type="PANTHER" id="PTHR10859">
    <property type="entry name" value="GLYCOSYL TRANSFERASE"/>
    <property type="match status" value="1"/>
</dbReference>
<organism evidence="3 4">
    <name type="scientific">Microbacterium maritypicum</name>
    <name type="common">Microbacterium liquefaciens</name>
    <dbReference type="NCBI Taxonomy" id="33918"/>
    <lineage>
        <taxon>Bacteria</taxon>
        <taxon>Bacillati</taxon>
        <taxon>Actinomycetota</taxon>
        <taxon>Actinomycetes</taxon>
        <taxon>Micrococcales</taxon>
        <taxon>Microbacteriaceae</taxon>
        <taxon>Microbacterium</taxon>
    </lineage>
</organism>
<keyword evidence="1" id="KW-1133">Transmembrane helix</keyword>
<comment type="caution">
    <text evidence="3">The sequence shown here is derived from an EMBL/GenBank/DDBJ whole genome shotgun (WGS) entry which is preliminary data.</text>
</comment>
<feature type="transmembrane region" description="Helical" evidence="1">
    <location>
        <begin position="12"/>
        <end position="31"/>
    </location>
</feature>
<feature type="transmembrane region" description="Helical" evidence="1">
    <location>
        <begin position="114"/>
        <end position="143"/>
    </location>
</feature>
<dbReference type="InterPro" id="IPR001173">
    <property type="entry name" value="Glyco_trans_2-like"/>
</dbReference>
<keyword evidence="1" id="KW-0812">Transmembrane</keyword>
<proteinExistence type="predicted"/>
<gene>
    <name evidence="3" type="ORF">F6W70_05830</name>
</gene>
<feature type="transmembrane region" description="Helical" evidence="1">
    <location>
        <begin position="311"/>
        <end position="331"/>
    </location>
</feature>
<dbReference type="SUPFAM" id="SSF53448">
    <property type="entry name" value="Nucleotide-diphospho-sugar transferases"/>
    <property type="match status" value="1"/>
</dbReference>
<evidence type="ECO:0000259" key="2">
    <source>
        <dbReference type="Pfam" id="PF00535"/>
    </source>
</evidence>
<feature type="transmembrane region" description="Helical" evidence="1">
    <location>
        <begin position="286"/>
        <end position="305"/>
    </location>
</feature>
<protein>
    <submittedName>
        <fullName evidence="3">Glycosyltransferase</fullName>
    </submittedName>
</protein>
<dbReference type="PANTHER" id="PTHR10859:SF91">
    <property type="entry name" value="DOLICHYL-PHOSPHATE BETA-GLUCOSYLTRANSFERASE"/>
    <property type="match status" value="1"/>
</dbReference>